<dbReference type="InterPro" id="IPR012281">
    <property type="entry name" value="Phospholipid_synth_PlsX-like"/>
</dbReference>
<comment type="pathway">
    <text evidence="10">Lipid metabolism; phospholipid metabolism.</text>
</comment>
<dbReference type="RefSeq" id="WP_349053553.1">
    <property type="nucleotide sequence ID" value="NZ_JBBNPS010000004.1"/>
</dbReference>
<evidence type="ECO:0000313" key="12">
    <source>
        <dbReference type="Proteomes" id="UP001481872"/>
    </source>
</evidence>
<comment type="similarity">
    <text evidence="10">Belongs to the PlsX family.</text>
</comment>
<proteinExistence type="inferred from homology"/>
<reference evidence="11 12" key="1">
    <citation type="submission" date="2024-04" db="EMBL/GenBank/DDBJ databases">
        <title>Human intestinal bacterial collection.</title>
        <authorList>
            <person name="Pauvert C."/>
            <person name="Hitch T.C.A."/>
            <person name="Clavel T."/>
        </authorList>
    </citation>
    <scope>NUCLEOTIDE SEQUENCE [LARGE SCALE GENOMIC DNA]</scope>
    <source>
        <strain evidence="11 12">CLA-SR-H026</strain>
    </source>
</reference>
<keyword evidence="4 10" id="KW-0808">Transferase</keyword>
<dbReference type="PANTHER" id="PTHR30100">
    <property type="entry name" value="FATTY ACID/PHOSPHOLIPID SYNTHESIS PROTEIN PLSX"/>
    <property type="match status" value="1"/>
</dbReference>
<organism evidence="11 12">
    <name type="scientific">Aedoeadaptatus acetigenes</name>
    <dbReference type="NCBI Taxonomy" id="2981723"/>
    <lineage>
        <taxon>Bacteria</taxon>
        <taxon>Bacillati</taxon>
        <taxon>Bacillota</taxon>
        <taxon>Tissierellia</taxon>
        <taxon>Tissierellales</taxon>
        <taxon>Peptoniphilaceae</taxon>
        <taxon>Aedoeadaptatus</taxon>
    </lineage>
</organism>
<keyword evidence="7 10" id="KW-1208">Phospholipid metabolism</keyword>
<evidence type="ECO:0000256" key="9">
    <source>
        <dbReference type="ARBA" id="ARBA00046608"/>
    </source>
</evidence>
<comment type="subcellular location">
    <subcellularLocation>
        <location evidence="10">Cytoplasm</location>
    </subcellularLocation>
    <text evidence="10">Associated with the membrane possibly through PlsY.</text>
</comment>
<evidence type="ECO:0000256" key="7">
    <source>
        <dbReference type="ARBA" id="ARBA00023264"/>
    </source>
</evidence>
<name>A0ABV1J4Q4_9FIRM</name>
<dbReference type="Gene3D" id="3.40.718.10">
    <property type="entry name" value="Isopropylmalate Dehydrogenase"/>
    <property type="match status" value="1"/>
</dbReference>
<evidence type="ECO:0000313" key="11">
    <source>
        <dbReference type="EMBL" id="MEQ3353158.1"/>
    </source>
</evidence>
<evidence type="ECO:0000256" key="2">
    <source>
        <dbReference type="ARBA" id="ARBA00022490"/>
    </source>
</evidence>
<dbReference type="Proteomes" id="UP001481872">
    <property type="component" value="Unassembled WGS sequence"/>
</dbReference>
<dbReference type="EC" id="2.3.1.274" evidence="8 10"/>
<comment type="subunit">
    <text evidence="9 10">Homodimer. Probably interacts with PlsY.</text>
</comment>
<dbReference type="SUPFAM" id="SSF53659">
    <property type="entry name" value="Isocitrate/Isopropylmalate dehydrogenase-like"/>
    <property type="match status" value="1"/>
</dbReference>
<keyword evidence="12" id="KW-1185">Reference proteome</keyword>
<gene>
    <name evidence="10 11" type="primary">plsX</name>
    <name evidence="11" type="ORF">AAA081_02415</name>
</gene>
<dbReference type="Pfam" id="PF02504">
    <property type="entry name" value="FA_synthesis"/>
    <property type="match status" value="1"/>
</dbReference>
<dbReference type="GO" id="GO:0043811">
    <property type="term" value="F:phosphate:acyl-[acyl carrier protein] acyltransferase activity"/>
    <property type="evidence" value="ECO:0007669"/>
    <property type="project" value="UniProtKB-EC"/>
</dbReference>
<evidence type="ECO:0000256" key="5">
    <source>
        <dbReference type="ARBA" id="ARBA00023098"/>
    </source>
</evidence>
<keyword evidence="6 10" id="KW-0594">Phospholipid biosynthesis</keyword>
<evidence type="ECO:0000256" key="6">
    <source>
        <dbReference type="ARBA" id="ARBA00023209"/>
    </source>
</evidence>
<dbReference type="HAMAP" id="MF_00019">
    <property type="entry name" value="PlsX"/>
    <property type="match status" value="1"/>
</dbReference>
<evidence type="ECO:0000256" key="1">
    <source>
        <dbReference type="ARBA" id="ARBA00001232"/>
    </source>
</evidence>
<keyword evidence="2 10" id="KW-0963">Cytoplasm</keyword>
<keyword evidence="3 10" id="KW-0444">Lipid biosynthesis</keyword>
<dbReference type="InterPro" id="IPR003664">
    <property type="entry name" value="FA_synthesis"/>
</dbReference>
<comment type="function">
    <text evidence="10">Catalyzes the reversible formation of acyl-phosphate (acyl-PO(4)) from acyl-[acyl-carrier-protein] (acyl-ACP). This enzyme utilizes acyl-ACP as fatty acyl donor, but not acyl-CoA.</text>
</comment>
<comment type="caution">
    <text evidence="11">The sequence shown here is derived from an EMBL/GenBank/DDBJ whole genome shotgun (WGS) entry which is preliminary data.</text>
</comment>
<comment type="catalytic activity">
    <reaction evidence="1 10">
        <text>a fatty acyl-[ACP] + phosphate = an acyl phosphate + holo-[ACP]</text>
        <dbReference type="Rhea" id="RHEA:42292"/>
        <dbReference type="Rhea" id="RHEA-COMP:9685"/>
        <dbReference type="Rhea" id="RHEA-COMP:14125"/>
        <dbReference type="ChEBI" id="CHEBI:43474"/>
        <dbReference type="ChEBI" id="CHEBI:59918"/>
        <dbReference type="ChEBI" id="CHEBI:64479"/>
        <dbReference type="ChEBI" id="CHEBI:138651"/>
        <dbReference type="EC" id="2.3.1.274"/>
    </reaction>
</comment>
<evidence type="ECO:0000256" key="8">
    <source>
        <dbReference type="ARBA" id="ARBA00024069"/>
    </source>
</evidence>
<dbReference type="EMBL" id="JBBNPS010000004">
    <property type="protein sequence ID" value="MEQ3353158.1"/>
    <property type="molecule type" value="Genomic_DNA"/>
</dbReference>
<dbReference type="NCBIfam" id="TIGR00182">
    <property type="entry name" value="plsX"/>
    <property type="match status" value="1"/>
</dbReference>
<keyword evidence="11" id="KW-0012">Acyltransferase</keyword>
<evidence type="ECO:0000256" key="10">
    <source>
        <dbReference type="HAMAP-Rule" id="MF_00019"/>
    </source>
</evidence>
<protein>
    <recommendedName>
        <fullName evidence="8 10">Phosphate acyltransferase</fullName>
        <ecNumber evidence="8 10">2.3.1.274</ecNumber>
    </recommendedName>
    <alternativeName>
        <fullName evidence="10">Acyl-ACP phosphotransacylase</fullName>
    </alternativeName>
    <alternativeName>
        <fullName evidence="10">Acyl-[acyl-carrier-protein]--phosphate acyltransferase</fullName>
    </alternativeName>
    <alternativeName>
        <fullName evidence="10">Phosphate-acyl-ACP acyltransferase</fullName>
    </alternativeName>
</protein>
<keyword evidence="5 10" id="KW-0443">Lipid metabolism</keyword>
<sequence>MKIAFDCQGGDHAPQAIVEGALKAKEALGIEPIFFGDAARLKAMEGVDETHIVHCASAITQEDSPALAIRKKKNSAIVMGLGALKEGKVDGMISAGSTGALLAGGMFIVKRKEGVERAALPVYLEISGQKKLILDVGANMDASPEMLLSFAEMGQSYLRDVEGVDAPTVALLNVGTEEGKGNQQVKAAYELMADGIEHFTGNIEARDVLFNNVNVIVTDGFAGNILLKTIEGTVGYIQHGVASAAKGSEKAGELKMLAKSILGDLDYSRYGGVPLLGLEKPVFKAHGASNAEAVLSATEALVRMVRGDEYREGAGQ</sequence>
<dbReference type="PANTHER" id="PTHR30100:SF1">
    <property type="entry name" value="PHOSPHATE ACYLTRANSFERASE"/>
    <property type="match status" value="1"/>
</dbReference>
<evidence type="ECO:0000256" key="3">
    <source>
        <dbReference type="ARBA" id="ARBA00022516"/>
    </source>
</evidence>
<evidence type="ECO:0000256" key="4">
    <source>
        <dbReference type="ARBA" id="ARBA00022679"/>
    </source>
</evidence>
<dbReference type="PIRSF" id="PIRSF002465">
    <property type="entry name" value="Phsphlp_syn_PlsX"/>
    <property type="match status" value="1"/>
</dbReference>
<accession>A0ABV1J4Q4</accession>